<evidence type="ECO:0000256" key="1">
    <source>
        <dbReference type="ARBA" id="ARBA00001275"/>
    </source>
</evidence>
<dbReference type="CDD" id="cd04300">
    <property type="entry name" value="GT35_Glycogen_Phosphorylase"/>
    <property type="match status" value="1"/>
</dbReference>
<comment type="cofactor">
    <cofactor evidence="2 11">
        <name>pyridoxal 5'-phosphate</name>
        <dbReference type="ChEBI" id="CHEBI:597326"/>
    </cofactor>
</comment>
<gene>
    <name evidence="12" type="ORF">PBV87_17350</name>
</gene>
<dbReference type="GO" id="GO:0030170">
    <property type="term" value="F:pyridoxal phosphate binding"/>
    <property type="evidence" value="ECO:0007669"/>
    <property type="project" value="InterPro"/>
</dbReference>
<comment type="catalytic activity">
    <reaction evidence="1 11">
        <text>[(1-&gt;4)-alpha-D-glucosyl](n) + phosphate = [(1-&gt;4)-alpha-D-glucosyl](n-1) + alpha-D-glucose 1-phosphate</text>
        <dbReference type="Rhea" id="RHEA:41732"/>
        <dbReference type="Rhea" id="RHEA-COMP:9584"/>
        <dbReference type="Rhea" id="RHEA-COMP:9586"/>
        <dbReference type="ChEBI" id="CHEBI:15444"/>
        <dbReference type="ChEBI" id="CHEBI:43474"/>
        <dbReference type="ChEBI" id="CHEBI:58601"/>
        <dbReference type="EC" id="2.4.1.1"/>
    </reaction>
</comment>
<dbReference type="NCBIfam" id="TIGR02093">
    <property type="entry name" value="P_ylase"/>
    <property type="match status" value="1"/>
</dbReference>
<dbReference type="Pfam" id="PF00343">
    <property type="entry name" value="Phosphorylase"/>
    <property type="match status" value="1"/>
</dbReference>
<accession>A0AA42J262</accession>
<evidence type="ECO:0000256" key="5">
    <source>
        <dbReference type="ARBA" id="ARBA00022676"/>
    </source>
</evidence>
<keyword evidence="5 11" id="KW-0328">Glycosyltransferase</keyword>
<evidence type="ECO:0000256" key="11">
    <source>
        <dbReference type="RuleBase" id="RU000587"/>
    </source>
</evidence>
<evidence type="ECO:0000256" key="10">
    <source>
        <dbReference type="PIRSR" id="PIRSR000460-1"/>
    </source>
</evidence>
<dbReference type="PROSITE" id="PS00102">
    <property type="entry name" value="PHOSPHORYLASE"/>
    <property type="match status" value="1"/>
</dbReference>
<comment type="function">
    <text evidence="9">Phosphorylase is an important allosteric enzyme in carbohydrate metabolism. Enzymes from different sources differ in their regulatory mechanisms and in their natural substrates. However, all known phosphorylases share catalytic and structural properties.</text>
</comment>
<dbReference type="Gene3D" id="3.40.50.2000">
    <property type="entry name" value="Glycogen Phosphorylase B"/>
    <property type="match status" value="2"/>
</dbReference>
<dbReference type="FunFam" id="3.40.50.2000:FF:000005">
    <property type="entry name" value="Alpha-1,4 glucan phosphorylase"/>
    <property type="match status" value="1"/>
</dbReference>
<dbReference type="EC" id="2.4.1.1" evidence="11"/>
<evidence type="ECO:0000256" key="2">
    <source>
        <dbReference type="ARBA" id="ARBA00001933"/>
    </source>
</evidence>
<dbReference type="GO" id="GO:0005980">
    <property type="term" value="P:glycogen catabolic process"/>
    <property type="evidence" value="ECO:0007669"/>
    <property type="project" value="TreeGrafter"/>
</dbReference>
<dbReference type="GO" id="GO:0005737">
    <property type="term" value="C:cytoplasm"/>
    <property type="evidence" value="ECO:0007669"/>
    <property type="project" value="TreeGrafter"/>
</dbReference>
<dbReference type="Proteomes" id="UP001169242">
    <property type="component" value="Unassembled WGS sequence"/>
</dbReference>
<comment type="function">
    <text evidence="11">Allosteric enzyme that catalyzes the rate-limiting step in glycogen catabolism, the phosphorolytic cleavage of glycogen to produce glucose-1-phosphate, and plays a central role in maintaining cellular and organismal glucose homeostasis.</text>
</comment>
<sequence length="789" mass="91191">MEKQSIKEYMEMYCKMTYGKTVKHATTAEVWSALSTAIMSQIVDRWYVTNKAYKSQKMAFYISAEYLMGRALGNNLINLQEYDQVKDLLKELNINLNEVEEMEEDAALGNGGLGRLAACFMDSSATMHLPVQGYGLRYRNGLFKQCFKNGEQVEEADEWLKYGDPWSIRKEADMVYINFSDMKVKAIPYDVPIIGFGGATINTLRLWQAEPLCEFDFNLYNNQQYDKALEQKNRTEDITRVLYPNDSTEQGKLLRLRQQYFLVSASVQDMVRDFKRRHGNVFDDFAKWHAVQLNDTHPVLAIPEFIRILVDEEGESFEKALGTARKVFAYTNHTILQEALEKWDAYLMQKLFPRIYQIIEQIDAALVQELREKGYSDDRINMYHIIKEGKVHMAHMAIYVGFAINGVAKLHTEILKNTELHHWYELYPYKFQNKTNGITPRRWLVLANQELSSLITEKLGSNEWMMDLSLLKQLTKFVEDDEVLERLQSIKYTKKCQLAECIKAREGIEIDPNSLFDVQVKRLHEYKRQLLNAMYILDLYFRLKENPNLDIPKVTFIFGAKAFPGYYRAKSVIKLILAIGDLINRTPEVKDKIQVVFVTNYSVSYAERIIPAADLSKQISTAGKEASGTGNMKLMLNGAPTFGTYDGANVEIVAESGEENNFIFGLRVEDINNLRNNYNPKEYYDKSPDLKRVLDAFIDGTLDPANTGCFRDLYEALLVGKNWERPDQYYLLADFKAFKAMQDKVFECYKDRRKWAQMSLMNIANSGAFSSDRTIMQYASEIWGISPIS</sequence>
<dbReference type="InterPro" id="IPR035090">
    <property type="entry name" value="Pyridoxal_P_attach_site"/>
</dbReference>
<organism evidence="12 13">
    <name type="scientific">Holtiella tumoricola</name>
    <dbReference type="NCBI Taxonomy" id="3018743"/>
    <lineage>
        <taxon>Bacteria</taxon>
        <taxon>Bacillati</taxon>
        <taxon>Bacillota</taxon>
        <taxon>Clostridia</taxon>
        <taxon>Lachnospirales</taxon>
        <taxon>Cellulosilyticaceae</taxon>
        <taxon>Holtiella</taxon>
    </lineage>
</organism>
<dbReference type="GO" id="GO:0008184">
    <property type="term" value="F:glycogen phosphorylase activity"/>
    <property type="evidence" value="ECO:0007669"/>
    <property type="project" value="InterPro"/>
</dbReference>
<evidence type="ECO:0000313" key="13">
    <source>
        <dbReference type="Proteomes" id="UP001169242"/>
    </source>
</evidence>
<evidence type="ECO:0000256" key="8">
    <source>
        <dbReference type="ARBA" id="ARBA00023277"/>
    </source>
</evidence>
<dbReference type="AlphaFoldDB" id="A0AA42J262"/>
<dbReference type="PANTHER" id="PTHR11468:SF3">
    <property type="entry name" value="GLYCOGEN PHOSPHORYLASE, LIVER FORM"/>
    <property type="match status" value="1"/>
</dbReference>
<name>A0AA42J262_9FIRM</name>
<reference evidence="12" key="1">
    <citation type="journal article" date="2023" name="Int. J. Syst. Evol. Microbiol.">
        <title>&lt;i&gt;Holtiella tumoricola&lt;/i&gt; gen. nov. sp. nov., isolated from a human clinical sample.</title>
        <authorList>
            <person name="Allen-Vercoe E."/>
            <person name="Daigneault M.C."/>
            <person name="Vancuren S.J."/>
            <person name="Cochrane K."/>
            <person name="O'Neal L.L."/>
            <person name="Sankaranarayanan K."/>
            <person name="Lawson P.A."/>
        </authorList>
    </citation>
    <scope>NUCLEOTIDE SEQUENCE</scope>
    <source>
        <strain evidence="12">CC70A</strain>
    </source>
</reference>
<dbReference type="FunFam" id="3.40.50.2000:FF:000807">
    <property type="entry name" value="Alpha-glucan phosphorylase 2, cytosolic"/>
    <property type="match status" value="1"/>
</dbReference>
<evidence type="ECO:0000256" key="9">
    <source>
        <dbReference type="ARBA" id="ARBA00025174"/>
    </source>
</evidence>
<evidence type="ECO:0000256" key="3">
    <source>
        <dbReference type="ARBA" id="ARBA00006047"/>
    </source>
</evidence>
<proteinExistence type="inferred from homology"/>
<dbReference type="PANTHER" id="PTHR11468">
    <property type="entry name" value="GLYCOGEN PHOSPHORYLASE"/>
    <property type="match status" value="1"/>
</dbReference>
<keyword evidence="8 11" id="KW-0119">Carbohydrate metabolism</keyword>
<keyword evidence="13" id="KW-1185">Reference proteome</keyword>
<dbReference type="EMBL" id="JAQIFT010000061">
    <property type="protein sequence ID" value="MDA3733247.1"/>
    <property type="molecule type" value="Genomic_DNA"/>
</dbReference>
<dbReference type="InterPro" id="IPR000811">
    <property type="entry name" value="Glyco_trans_35"/>
</dbReference>
<feature type="modified residue" description="N6-(pyridoxal phosphate)lysine" evidence="10">
    <location>
        <position position="633"/>
    </location>
</feature>
<dbReference type="InterPro" id="IPR011833">
    <property type="entry name" value="Glycg_phsphrylas"/>
</dbReference>
<keyword evidence="4" id="KW-0321">Glycogen metabolism</keyword>
<comment type="caution">
    <text evidence="12">The sequence shown here is derived from an EMBL/GenBank/DDBJ whole genome shotgun (WGS) entry which is preliminary data.</text>
</comment>
<dbReference type="SUPFAM" id="SSF53756">
    <property type="entry name" value="UDP-Glycosyltransferase/glycogen phosphorylase"/>
    <property type="match status" value="1"/>
</dbReference>
<evidence type="ECO:0000256" key="6">
    <source>
        <dbReference type="ARBA" id="ARBA00022679"/>
    </source>
</evidence>
<evidence type="ECO:0000313" key="12">
    <source>
        <dbReference type="EMBL" id="MDA3733247.1"/>
    </source>
</evidence>
<keyword evidence="7 10" id="KW-0663">Pyridoxal phosphate</keyword>
<keyword evidence="6 11" id="KW-0808">Transferase</keyword>
<evidence type="ECO:0000256" key="7">
    <source>
        <dbReference type="ARBA" id="ARBA00022898"/>
    </source>
</evidence>
<protein>
    <recommendedName>
        <fullName evidence="11">Alpha-1,4 glucan phosphorylase</fullName>
        <ecNumber evidence="11">2.4.1.1</ecNumber>
    </recommendedName>
</protein>
<dbReference type="PIRSF" id="PIRSF000460">
    <property type="entry name" value="Pprylas_GlgP"/>
    <property type="match status" value="1"/>
</dbReference>
<comment type="similarity">
    <text evidence="3 11">Belongs to the glycogen phosphorylase family.</text>
</comment>
<evidence type="ECO:0000256" key="4">
    <source>
        <dbReference type="ARBA" id="ARBA00022600"/>
    </source>
</evidence>